<name>A0A1F5K8I4_9BACT</name>
<sequence>MSATYKGKRILITGGLGFIGSNLAIKLVSLGAKVTLIDSLIPEYGGNLFNVKPIRGKIVINISDVRDSHSMDYLVQNQDIIFNLAGTLSHVDSMTDPFTDLEINCRSQLSILESCRRFNPEVKIIYAGTRNQYGKAKYLPVDEEHPQDPTDVNGINCIAGEFYHLLYYKVYKIRTSSLRLTNTFGPRHQMKHPRQGVLNWFIRQLLDGEKIELFGSGNQIRDINFVDDVVDAFLLTGLSEKVWGQVFNLGGSPTSLSDFVKLAIKIRGKGEFEIVKFPDDRKKIEIGDYIADYNKIVNTLGWKPKAGLEHGLRKTVQFYEKNKKYYW</sequence>
<reference evidence="3 4" key="1">
    <citation type="journal article" date="2016" name="Nat. Commun.">
        <title>Thousands of microbial genomes shed light on interconnected biogeochemical processes in an aquifer system.</title>
        <authorList>
            <person name="Anantharaman K."/>
            <person name="Brown C.T."/>
            <person name="Hug L.A."/>
            <person name="Sharon I."/>
            <person name="Castelle C.J."/>
            <person name="Probst A.J."/>
            <person name="Thomas B.C."/>
            <person name="Singh A."/>
            <person name="Wilkins M.J."/>
            <person name="Karaoz U."/>
            <person name="Brodie E.L."/>
            <person name="Williams K.H."/>
            <person name="Hubbard S.S."/>
            <person name="Banfield J.F."/>
        </authorList>
    </citation>
    <scope>NUCLEOTIDE SEQUENCE [LARGE SCALE GENOMIC DNA]</scope>
</reference>
<dbReference type="Pfam" id="PF01370">
    <property type="entry name" value="Epimerase"/>
    <property type="match status" value="1"/>
</dbReference>
<dbReference type="Gene3D" id="3.40.50.720">
    <property type="entry name" value="NAD(P)-binding Rossmann-like Domain"/>
    <property type="match status" value="1"/>
</dbReference>
<proteinExistence type="inferred from homology"/>
<dbReference type="Proteomes" id="UP000176527">
    <property type="component" value="Unassembled WGS sequence"/>
</dbReference>
<comment type="similarity">
    <text evidence="1">Belongs to the NAD(P)-dependent epimerase/dehydratase family.</text>
</comment>
<dbReference type="EMBL" id="MFDE01000048">
    <property type="protein sequence ID" value="OGE37226.1"/>
    <property type="molecule type" value="Genomic_DNA"/>
</dbReference>
<comment type="caution">
    <text evidence="3">The sequence shown here is derived from an EMBL/GenBank/DDBJ whole genome shotgun (WGS) entry which is preliminary data.</text>
</comment>
<dbReference type="PANTHER" id="PTHR43000">
    <property type="entry name" value="DTDP-D-GLUCOSE 4,6-DEHYDRATASE-RELATED"/>
    <property type="match status" value="1"/>
</dbReference>
<evidence type="ECO:0000313" key="3">
    <source>
        <dbReference type="EMBL" id="OGE37226.1"/>
    </source>
</evidence>
<dbReference type="Gene3D" id="3.90.25.10">
    <property type="entry name" value="UDP-galactose 4-epimerase, domain 1"/>
    <property type="match status" value="1"/>
</dbReference>
<dbReference type="InterPro" id="IPR001509">
    <property type="entry name" value="Epimerase_deHydtase"/>
</dbReference>
<gene>
    <name evidence="3" type="ORF">A3F00_02365</name>
</gene>
<dbReference type="AlphaFoldDB" id="A0A1F5K8I4"/>
<feature type="domain" description="NAD-dependent epimerase/dehydratase" evidence="2">
    <location>
        <begin position="10"/>
        <end position="250"/>
    </location>
</feature>
<dbReference type="SUPFAM" id="SSF51735">
    <property type="entry name" value="NAD(P)-binding Rossmann-fold domains"/>
    <property type="match status" value="1"/>
</dbReference>
<organism evidence="3 4">
    <name type="scientific">Candidatus Daviesbacteria bacterium RIFCSPHIGHO2_12_FULL_37_11</name>
    <dbReference type="NCBI Taxonomy" id="1797777"/>
    <lineage>
        <taxon>Bacteria</taxon>
        <taxon>Candidatus Daviesiibacteriota</taxon>
    </lineage>
</organism>
<evidence type="ECO:0000259" key="2">
    <source>
        <dbReference type="Pfam" id="PF01370"/>
    </source>
</evidence>
<accession>A0A1F5K8I4</accession>
<evidence type="ECO:0000256" key="1">
    <source>
        <dbReference type="ARBA" id="ARBA00007637"/>
    </source>
</evidence>
<dbReference type="InterPro" id="IPR036291">
    <property type="entry name" value="NAD(P)-bd_dom_sf"/>
</dbReference>
<evidence type="ECO:0000313" key="4">
    <source>
        <dbReference type="Proteomes" id="UP000176527"/>
    </source>
</evidence>
<protein>
    <submittedName>
        <fullName evidence="3">NAD-dependent epimerase</fullName>
    </submittedName>
</protein>